<dbReference type="Proteomes" id="UP001530293">
    <property type="component" value="Unassembled WGS sequence"/>
</dbReference>
<evidence type="ECO:0000313" key="2">
    <source>
        <dbReference type="Proteomes" id="UP001530293"/>
    </source>
</evidence>
<comment type="caution">
    <text evidence="1">The sequence shown here is derived from an EMBL/GenBank/DDBJ whole genome shotgun (WGS) entry which is preliminary data.</text>
</comment>
<dbReference type="Gene3D" id="2.60.120.620">
    <property type="entry name" value="q2cbj1_9rhob like domain"/>
    <property type="match status" value="1"/>
</dbReference>
<keyword evidence="2" id="KW-1185">Reference proteome</keyword>
<dbReference type="AlphaFoldDB" id="A0ABD3MCP4"/>
<evidence type="ECO:0000313" key="1">
    <source>
        <dbReference type="EMBL" id="KAL3760556.1"/>
    </source>
</evidence>
<dbReference type="InterPro" id="IPR008775">
    <property type="entry name" value="Phytyl_CoA_dOase-like"/>
</dbReference>
<dbReference type="InterPro" id="IPR051961">
    <property type="entry name" value="Fungal_Metabolite_Diox"/>
</dbReference>
<organism evidence="1 2">
    <name type="scientific">Discostella pseudostelligera</name>
    <dbReference type="NCBI Taxonomy" id="259834"/>
    <lineage>
        <taxon>Eukaryota</taxon>
        <taxon>Sar</taxon>
        <taxon>Stramenopiles</taxon>
        <taxon>Ochrophyta</taxon>
        <taxon>Bacillariophyta</taxon>
        <taxon>Coscinodiscophyceae</taxon>
        <taxon>Thalassiosirophycidae</taxon>
        <taxon>Stephanodiscales</taxon>
        <taxon>Stephanodiscaceae</taxon>
        <taxon>Discostella</taxon>
    </lineage>
</organism>
<gene>
    <name evidence="1" type="ORF">ACHAWU_009517</name>
</gene>
<protein>
    <submittedName>
        <fullName evidence="1">Uncharacterized protein</fullName>
    </submittedName>
</protein>
<sequence>MWSSITLPKARTVIATSTLVASSYLYVAYRGHDQRALSSSEVADARDAIVAHIAPSMSTTTMSSSSLSTTPQSHDALASQHLQNLSKYGTTVVKNTLSPKQLVEWNRITKGVFDGGAQNKNNNNSSSSIVWQSGRAHCHISKNSIHCNKMTCVGCNCNESSTEEIRDTWWDNLLERRRRRRSSNGETLPPIHLQDIVQSYFQLHGIQRYMLTDIQFLNAYPQSTNQIWHRDNTSRGLTAIVALCNIRDNGPTEMLLGSHESNFSLWSHWWNTIQNCFIRNGDLDTQKPAPLLLLLGCIDAGDALLYDARIFHRGRGYYNNSIHSDKIYDDGENDVIIDRPVLVLRWDAANTPPPGAGIIVTSMNAYVGSMMYASLFVLRKITAYCN</sequence>
<dbReference type="PANTHER" id="PTHR37563">
    <property type="entry name" value="PHYTANOYL-COA DIOXYGENASE FAMILY PROTEIN (AFU_ORTHOLOGUE AFUA_2G03330)"/>
    <property type="match status" value="1"/>
</dbReference>
<dbReference type="Pfam" id="PF05721">
    <property type="entry name" value="PhyH"/>
    <property type="match status" value="1"/>
</dbReference>
<name>A0ABD3MCP4_9STRA</name>
<dbReference type="PANTHER" id="PTHR37563:SF2">
    <property type="entry name" value="PHYTANOYL-COA DIOXYGENASE FAMILY PROTEIN (AFU_ORTHOLOGUE AFUA_2G03330)"/>
    <property type="match status" value="1"/>
</dbReference>
<reference evidence="1 2" key="1">
    <citation type="submission" date="2024-10" db="EMBL/GenBank/DDBJ databases">
        <title>Updated reference genomes for cyclostephanoid diatoms.</title>
        <authorList>
            <person name="Roberts W.R."/>
            <person name="Alverson A.J."/>
        </authorList>
    </citation>
    <scope>NUCLEOTIDE SEQUENCE [LARGE SCALE GENOMIC DNA]</scope>
    <source>
        <strain evidence="1 2">AJA232-27</strain>
    </source>
</reference>
<accession>A0ABD3MCP4</accession>
<dbReference type="EMBL" id="JALLBG020000181">
    <property type="protein sequence ID" value="KAL3760556.1"/>
    <property type="molecule type" value="Genomic_DNA"/>
</dbReference>
<proteinExistence type="predicted"/>
<dbReference type="SUPFAM" id="SSF51197">
    <property type="entry name" value="Clavaminate synthase-like"/>
    <property type="match status" value="1"/>
</dbReference>